<feature type="domain" description="Aminoglycoside phosphotransferase" evidence="1">
    <location>
        <begin position="84"/>
        <end position="143"/>
    </location>
</feature>
<dbReference type="Gene3D" id="3.90.1200.10">
    <property type="match status" value="1"/>
</dbReference>
<accession>A0A846LWI1</accession>
<dbReference type="AlphaFoldDB" id="A0A846LWI1"/>
<comment type="caution">
    <text evidence="2">The sequence shown here is derived from an EMBL/GenBank/DDBJ whole genome shotgun (WGS) entry which is preliminary data.</text>
</comment>
<dbReference type="InterPro" id="IPR011009">
    <property type="entry name" value="Kinase-like_dom_sf"/>
</dbReference>
<protein>
    <recommendedName>
        <fullName evidence="1">Aminoglycoside phosphotransferase domain-containing protein</fullName>
    </recommendedName>
</protein>
<organism evidence="2 3">
    <name type="scientific">Modestobacter marinus</name>
    <dbReference type="NCBI Taxonomy" id="477641"/>
    <lineage>
        <taxon>Bacteria</taxon>
        <taxon>Bacillati</taxon>
        <taxon>Actinomycetota</taxon>
        <taxon>Actinomycetes</taxon>
        <taxon>Geodermatophilales</taxon>
        <taxon>Geodermatophilaceae</taxon>
        <taxon>Modestobacter</taxon>
    </lineage>
</organism>
<evidence type="ECO:0000313" key="2">
    <source>
        <dbReference type="EMBL" id="NIH66730.1"/>
    </source>
</evidence>
<reference evidence="2 3" key="1">
    <citation type="submission" date="2020-02" db="EMBL/GenBank/DDBJ databases">
        <title>Sequencing the genomes of 1000 actinobacteria strains.</title>
        <authorList>
            <person name="Klenk H.-P."/>
        </authorList>
    </citation>
    <scope>NUCLEOTIDE SEQUENCE [LARGE SCALE GENOMIC DNA]</scope>
    <source>
        <strain evidence="2 3">DSM 45201</strain>
    </source>
</reference>
<name>A0A846LWI1_9ACTN</name>
<dbReference type="Pfam" id="PF01636">
    <property type="entry name" value="APH"/>
    <property type="match status" value="1"/>
</dbReference>
<evidence type="ECO:0000259" key="1">
    <source>
        <dbReference type="Pfam" id="PF01636"/>
    </source>
</evidence>
<dbReference type="Proteomes" id="UP000552836">
    <property type="component" value="Unassembled WGS sequence"/>
</dbReference>
<dbReference type="RefSeq" id="WP_208382772.1">
    <property type="nucleotide sequence ID" value="NZ_BMMI01000001.1"/>
</dbReference>
<gene>
    <name evidence="2" type="ORF">FB380_001176</name>
</gene>
<evidence type="ECO:0000313" key="3">
    <source>
        <dbReference type="Proteomes" id="UP000552836"/>
    </source>
</evidence>
<proteinExistence type="predicted"/>
<dbReference type="SUPFAM" id="SSF56112">
    <property type="entry name" value="Protein kinase-like (PK-like)"/>
    <property type="match status" value="1"/>
</dbReference>
<sequence>MRSQGFTDCPEPLGYDAEGREVLSFVAGEVPVDPLPAHATASESMETLAVLIRRLHEAADGWTPPADAVWGGVPGVRPAGVIPLFDRPELVSHMDYCPGNIVFSDERPTALIDFDLARPTTRVADLANALYWWAPLLDPVDRAPSLVEADVPARVRAFADAYGMTAEQRAQLIPVANRMVANFALTSRAAAEVDPVFRRWWDEGLDDQMPRAVAWLTAESSALQGAL</sequence>
<dbReference type="InterPro" id="IPR002575">
    <property type="entry name" value="Aminoglycoside_PTrfase"/>
</dbReference>
<dbReference type="EMBL" id="JAAMPA010000001">
    <property type="protein sequence ID" value="NIH66730.1"/>
    <property type="molecule type" value="Genomic_DNA"/>
</dbReference>